<dbReference type="PANTHER" id="PTHR28570">
    <property type="entry name" value="ASPARTYL AMINOPEPTIDASE"/>
    <property type="match status" value="1"/>
</dbReference>
<name>A0A426DQD8_9FIRM</name>
<protein>
    <recommendedName>
        <fullName evidence="10">M18 family aminopeptidase</fullName>
        <ecNumber evidence="10">3.4.11.-</ecNumber>
    </recommendedName>
</protein>
<dbReference type="NCBIfam" id="NF002759">
    <property type="entry name" value="PRK02813.1"/>
    <property type="match status" value="1"/>
</dbReference>
<evidence type="ECO:0000256" key="4">
    <source>
        <dbReference type="ARBA" id="ARBA00022670"/>
    </source>
</evidence>
<evidence type="ECO:0000313" key="12">
    <source>
        <dbReference type="Proteomes" id="UP000274920"/>
    </source>
</evidence>
<evidence type="ECO:0000256" key="6">
    <source>
        <dbReference type="ARBA" id="ARBA00022801"/>
    </source>
</evidence>
<evidence type="ECO:0000256" key="1">
    <source>
        <dbReference type="ARBA" id="ARBA00001947"/>
    </source>
</evidence>
<dbReference type="AlphaFoldDB" id="A0A426DQD8"/>
<keyword evidence="3 9" id="KW-0031">Aminopeptidase</keyword>
<dbReference type="InterPro" id="IPR001948">
    <property type="entry name" value="Peptidase_M18"/>
</dbReference>
<dbReference type="GO" id="GO:0004177">
    <property type="term" value="F:aminopeptidase activity"/>
    <property type="evidence" value="ECO:0007669"/>
    <property type="project" value="UniProtKB-KW"/>
</dbReference>
<evidence type="ECO:0000256" key="3">
    <source>
        <dbReference type="ARBA" id="ARBA00022438"/>
    </source>
</evidence>
<dbReference type="PANTHER" id="PTHR28570:SF3">
    <property type="entry name" value="ASPARTYL AMINOPEPTIDASE"/>
    <property type="match status" value="1"/>
</dbReference>
<dbReference type="Pfam" id="PF02127">
    <property type="entry name" value="Peptidase_M18"/>
    <property type="match status" value="1"/>
</dbReference>
<keyword evidence="6 9" id="KW-0378">Hydrolase</keyword>
<dbReference type="GO" id="GO:0006508">
    <property type="term" value="P:proteolysis"/>
    <property type="evidence" value="ECO:0007669"/>
    <property type="project" value="UniProtKB-KW"/>
</dbReference>
<dbReference type="EMBL" id="RHJS01000002">
    <property type="protein sequence ID" value="RRK34968.1"/>
    <property type="molecule type" value="Genomic_DNA"/>
</dbReference>
<dbReference type="GO" id="GO:0005737">
    <property type="term" value="C:cytoplasm"/>
    <property type="evidence" value="ECO:0007669"/>
    <property type="project" value="UniProtKB-ARBA"/>
</dbReference>
<keyword evidence="7 9" id="KW-0862">Zinc</keyword>
<sequence length="432" mass="47793">MHTLAIEISQLFEFLKNGTSAFHVTAHSKKVLTEAGFTELKLKEPWPLERGGRYFCCPFDTTLYAFTIGRDWDLSRGIHIGGAHTDFPAIKVKPKPEIFTQGYMQLNTELYGGPILSTFFDRSLSLAGKVVTRGSSYDRPVSHLIDFQRPVACLPNLAIHMNRTANEKGTPVDNQKHLLPILGTLNDMLNKDSTLVKLLAEELDVDPSEILDYDLCLYNLEQPELAGITEEFLCAPRLDDITSVCALVHALAESQNPNRVNLVCLFDHEEIGSLSKQGADSFLPNVVVGKIWQAFGKSMIDCMADLSDGLMLSADVAHAYHPNYPAVQDVTNYPVINQGFVFKSASNQSYAWDCEALASMIALCEDRQIPYQRFAKHSNTKGGGTIASILSSHLPVRTIDTGAGILAMHSSREMMGVKDQIALSRFAKAFFE</sequence>
<gene>
    <name evidence="11" type="ORF">EBB54_29250</name>
</gene>
<evidence type="ECO:0000256" key="10">
    <source>
        <dbReference type="RuleBase" id="RU004387"/>
    </source>
</evidence>
<proteinExistence type="inferred from homology"/>
<dbReference type="GO" id="GO:0008270">
    <property type="term" value="F:zinc ion binding"/>
    <property type="evidence" value="ECO:0007669"/>
    <property type="project" value="InterPro"/>
</dbReference>
<keyword evidence="12" id="KW-1185">Reference proteome</keyword>
<organism evidence="11 12">
    <name type="scientific">Schaedlerella arabinosiphila</name>
    <dbReference type="NCBI Taxonomy" id="2044587"/>
    <lineage>
        <taxon>Bacteria</taxon>
        <taxon>Bacillati</taxon>
        <taxon>Bacillota</taxon>
        <taxon>Clostridia</taxon>
        <taxon>Lachnospirales</taxon>
        <taxon>Lachnospiraceae</taxon>
        <taxon>Schaedlerella</taxon>
    </lineage>
</organism>
<dbReference type="EC" id="3.4.11.-" evidence="10"/>
<dbReference type="RefSeq" id="WP_125130253.1">
    <property type="nucleotide sequence ID" value="NZ_RHJS01000002.1"/>
</dbReference>
<comment type="cofactor">
    <cofactor evidence="1 10">
        <name>Zn(2+)</name>
        <dbReference type="ChEBI" id="CHEBI:29105"/>
    </cofactor>
</comment>
<comment type="similarity">
    <text evidence="2 9">Belongs to the peptidase M18 family.</text>
</comment>
<comment type="caution">
    <text evidence="11">The sequence shown here is derived from an EMBL/GenBank/DDBJ whole genome shotgun (WGS) entry which is preliminary data.</text>
</comment>
<evidence type="ECO:0000256" key="7">
    <source>
        <dbReference type="ARBA" id="ARBA00022833"/>
    </source>
</evidence>
<keyword evidence="8 9" id="KW-0482">Metalloprotease</keyword>
<evidence type="ECO:0000256" key="5">
    <source>
        <dbReference type="ARBA" id="ARBA00022723"/>
    </source>
</evidence>
<dbReference type="PRINTS" id="PR00932">
    <property type="entry name" value="AMINO1PTASE"/>
</dbReference>
<evidence type="ECO:0000256" key="9">
    <source>
        <dbReference type="RuleBase" id="RU004386"/>
    </source>
</evidence>
<dbReference type="Gene3D" id="2.30.250.10">
    <property type="entry name" value="Aminopeptidase i, Domain 2"/>
    <property type="match status" value="1"/>
</dbReference>
<evidence type="ECO:0000313" key="11">
    <source>
        <dbReference type="EMBL" id="RRK34968.1"/>
    </source>
</evidence>
<dbReference type="SUPFAM" id="SSF53187">
    <property type="entry name" value="Zn-dependent exopeptidases"/>
    <property type="match status" value="1"/>
</dbReference>
<dbReference type="Proteomes" id="UP000274920">
    <property type="component" value="Unassembled WGS sequence"/>
</dbReference>
<reference evidence="11" key="1">
    <citation type="submission" date="2018-10" db="EMBL/GenBank/DDBJ databases">
        <title>Schaedlerella arabinophila gen. nov. sp. nov., isolated from the mouse intestinal tract and comparative analysis with the genome of the closely related altered Schaedler flora strain ASF502.</title>
        <authorList>
            <person name="Miyake S."/>
            <person name="Soh M."/>
            <person name="Seedorf H."/>
        </authorList>
    </citation>
    <scope>NUCLEOTIDE SEQUENCE [LARGE SCALE GENOMIC DNA]</scope>
    <source>
        <strain evidence="11">DSM 106076</strain>
    </source>
</reference>
<evidence type="ECO:0000256" key="8">
    <source>
        <dbReference type="ARBA" id="ARBA00023049"/>
    </source>
</evidence>
<dbReference type="InterPro" id="IPR023358">
    <property type="entry name" value="Peptidase_M18_dom2"/>
</dbReference>
<keyword evidence="4 9" id="KW-0645">Protease</keyword>
<accession>A0A426DQD8</accession>
<dbReference type="Gene3D" id="3.40.630.10">
    <property type="entry name" value="Zn peptidases"/>
    <property type="match status" value="1"/>
</dbReference>
<dbReference type="SUPFAM" id="SSF101821">
    <property type="entry name" value="Aminopeptidase/glucanase lid domain"/>
    <property type="match status" value="1"/>
</dbReference>
<dbReference type="GO" id="GO:0008237">
    <property type="term" value="F:metallopeptidase activity"/>
    <property type="evidence" value="ECO:0007669"/>
    <property type="project" value="UniProtKB-KW"/>
</dbReference>
<evidence type="ECO:0000256" key="2">
    <source>
        <dbReference type="ARBA" id="ARBA00008290"/>
    </source>
</evidence>
<keyword evidence="5 9" id="KW-0479">Metal-binding</keyword>